<evidence type="ECO:0000313" key="7">
    <source>
        <dbReference type="Proteomes" id="UP000306585"/>
    </source>
</evidence>
<dbReference type="EMBL" id="VBRY01000015">
    <property type="protein sequence ID" value="TLS65555.1"/>
    <property type="molecule type" value="Genomic_DNA"/>
</dbReference>
<gene>
    <name evidence="6" type="ORF">FEF65_12775</name>
</gene>
<dbReference type="PROSITE" id="PS00387">
    <property type="entry name" value="PPASE"/>
    <property type="match status" value="1"/>
</dbReference>
<reference evidence="6 7" key="1">
    <citation type="journal article" date="2019" name="Appl. Environ. Microbiol.">
        <title>Environmental Evidence and Genomic Insight of Iron-oxidizing Bacteria Preference Towards More Corrosion Resistant Stainless Steel at Higher Salinities.</title>
        <authorList>
            <person name="Garrison C.E."/>
            <person name="Price K.A."/>
            <person name="Field E.K."/>
        </authorList>
    </citation>
    <scope>NUCLEOTIDE SEQUENCE [LARGE SCALE GENOMIC DNA]</scope>
    <source>
        <strain evidence="6 7">P3</strain>
    </source>
</reference>
<dbReference type="PANTHER" id="PTHR10286">
    <property type="entry name" value="INORGANIC PYROPHOSPHATASE"/>
    <property type="match status" value="1"/>
</dbReference>
<dbReference type="GO" id="GO:0000287">
    <property type="term" value="F:magnesium ion binding"/>
    <property type="evidence" value="ECO:0007669"/>
    <property type="project" value="InterPro"/>
</dbReference>
<evidence type="ECO:0000256" key="4">
    <source>
        <dbReference type="ARBA" id="ARBA00022801"/>
    </source>
</evidence>
<keyword evidence="7" id="KW-1185">Reference proteome</keyword>
<evidence type="ECO:0000313" key="6">
    <source>
        <dbReference type="EMBL" id="TLS65555.1"/>
    </source>
</evidence>
<evidence type="ECO:0000256" key="1">
    <source>
        <dbReference type="ARBA" id="ARBA00001946"/>
    </source>
</evidence>
<organism evidence="6 7">
    <name type="scientific">Mariprofundus erugo</name>
    <dbReference type="NCBI Taxonomy" id="2528639"/>
    <lineage>
        <taxon>Bacteria</taxon>
        <taxon>Pseudomonadati</taxon>
        <taxon>Pseudomonadota</taxon>
        <taxon>Candidatius Mariprofundia</taxon>
        <taxon>Mariprofundales</taxon>
        <taxon>Mariprofundaceae</taxon>
        <taxon>Mariprofundus</taxon>
    </lineage>
</organism>
<dbReference type="GO" id="GO:0005737">
    <property type="term" value="C:cytoplasm"/>
    <property type="evidence" value="ECO:0007669"/>
    <property type="project" value="InterPro"/>
</dbReference>
<keyword evidence="3" id="KW-0479">Metal-binding</keyword>
<name>A0A5R9GK20_9PROT</name>
<dbReference type="GO" id="GO:0006796">
    <property type="term" value="P:phosphate-containing compound metabolic process"/>
    <property type="evidence" value="ECO:0007669"/>
    <property type="project" value="InterPro"/>
</dbReference>
<evidence type="ECO:0000256" key="2">
    <source>
        <dbReference type="ARBA" id="ARBA00012146"/>
    </source>
</evidence>
<sequence length="211" mass="23744">MKAFSEWRPHPWHGIDPGHELPRLVCAYIEIGPFDTVKFEVEKDSGYLLVDRSIRSSSLCPALYGFIPRTYCGQRTARLMDGASYGDGDPLDICVITERPISRVDILLTARVVGGFSLLDRGRADDKIIAIIEDDPLWSGVRELAELPHALIDRLMHYFLAYKMEPGKRSDVIIGPVYGYDHAKEVVMAARADYEETFAGSRENVELPLCK</sequence>
<keyword evidence="5" id="KW-0460">Magnesium</keyword>
<dbReference type="GO" id="GO:0004427">
    <property type="term" value="F:inorganic diphosphate phosphatase activity"/>
    <property type="evidence" value="ECO:0007669"/>
    <property type="project" value="UniProtKB-EC"/>
</dbReference>
<dbReference type="AlphaFoldDB" id="A0A5R9GK20"/>
<dbReference type="EC" id="3.6.1.1" evidence="2"/>
<accession>A0A5R9GK20</accession>
<dbReference type="SUPFAM" id="SSF50324">
    <property type="entry name" value="Inorganic pyrophosphatase"/>
    <property type="match status" value="1"/>
</dbReference>
<dbReference type="Pfam" id="PF00719">
    <property type="entry name" value="Pyrophosphatase"/>
    <property type="match status" value="1"/>
</dbReference>
<proteinExistence type="predicted"/>
<comment type="cofactor">
    <cofactor evidence="1">
        <name>Mg(2+)</name>
        <dbReference type="ChEBI" id="CHEBI:18420"/>
    </cofactor>
</comment>
<dbReference type="InterPro" id="IPR036649">
    <property type="entry name" value="Pyrophosphatase_sf"/>
</dbReference>
<keyword evidence="4 6" id="KW-0378">Hydrolase</keyword>
<dbReference type="NCBIfam" id="NF001886">
    <property type="entry name" value="PRK00642.1"/>
    <property type="match status" value="1"/>
</dbReference>
<dbReference type="InterPro" id="IPR008162">
    <property type="entry name" value="Pyrophosphatase"/>
</dbReference>
<evidence type="ECO:0000256" key="3">
    <source>
        <dbReference type="ARBA" id="ARBA00022723"/>
    </source>
</evidence>
<dbReference type="Gene3D" id="3.90.80.10">
    <property type="entry name" value="Inorganic pyrophosphatase"/>
    <property type="match status" value="1"/>
</dbReference>
<protein>
    <recommendedName>
        <fullName evidence="2">inorganic diphosphatase</fullName>
        <ecNumber evidence="2">3.6.1.1</ecNumber>
    </recommendedName>
</protein>
<evidence type="ECO:0000256" key="5">
    <source>
        <dbReference type="ARBA" id="ARBA00022842"/>
    </source>
</evidence>
<comment type="caution">
    <text evidence="6">The sequence shown here is derived from an EMBL/GenBank/DDBJ whole genome shotgun (WGS) entry which is preliminary data.</text>
</comment>
<dbReference type="Proteomes" id="UP000306585">
    <property type="component" value="Unassembled WGS sequence"/>
</dbReference>
<dbReference type="RefSeq" id="WP_138240209.1">
    <property type="nucleotide sequence ID" value="NZ_VBRY01000015.1"/>
</dbReference>